<dbReference type="InterPro" id="IPR038726">
    <property type="entry name" value="PDDEXK_AddAB-type"/>
</dbReference>
<evidence type="ECO:0000256" key="3">
    <source>
        <dbReference type="ARBA" id="ARBA00023204"/>
    </source>
</evidence>
<reference evidence="6" key="1">
    <citation type="journal article" date="2019" name="Int. J. Syst. Evol. Microbiol.">
        <title>The Global Catalogue of Microorganisms (GCM) 10K type strain sequencing project: providing services to taxonomists for standard genome sequencing and annotation.</title>
        <authorList>
            <consortium name="The Broad Institute Genomics Platform"/>
            <consortium name="The Broad Institute Genome Sequencing Center for Infectious Disease"/>
            <person name="Wu L."/>
            <person name="Ma J."/>
        </authorList>
    </citation>
    <scope>NUCLEOTIDE SEQUENCE [LARGE SCALE GENOMIC DNA]</scope>
    <source>
        <strain evidence="6">JCM 16014</strain>
    </source>
</reference>
<gene>
    <name evidence="5" type="ORF">GCM10009839_33770</name>
</gene>
<keyword evidence="3" id="KW-0234">DNA repair</keyword>
<keyword evidence="2" id="KW-0347">Helicase</keyword>
<dbReference type="Pfam" id="PF12705">
    <property type="entry name" value="PDDEXK_1"/>
    <property type="match status" value="1"/>
</dbReference>
<keyword evidence="2" id="KW-0067">ATP-binding</keyword>
<keyword evidence="1" id="KW-0227">DNA damage</keyword>
<evidence type="ECO:0000313" key="5">
    <source>
        <dbReference type="EMBL" id="GAA2031145.1"/>
    </source>
</evidence>
<comment type="caution">
    <text evidence="5">The sequence shown here is derived from an EMBL/GenBank/DDBJ whole genome shotgun (WGS) entry which is preliminary data.</text>
</comment>
<name>A0ABP5FSG3_9ACTN</name>
<evidence type="ECO:0000259" key="4">
    <source>
        <dbReference type="Pfam" id="PF12705"/>
    </source>
</evidence>
<feature type="domain" description="PD-(D/E)XK endonuclease-like" evidence="4">
    <location>
        <begin position="295"/>
        <end position="540"/>
    </location>
</feature>
<keyword evidence="2" id="KW-0378">Hydrolase</keyword>
<protein>
    <recommendedName>
        <fullName evidence="4">PD-(D/E)XK endonuclease-like domain-containing protein</fullName>
    </recommendedName>
</protein>
<evidence type="ECO:0000313" key="6">
    <source>
        <dbReference type="Proteomes" id="UP001500751"/>
    </source>
</evidence>
<evidence type="ECO:0000256" key="1">
    <source>
        <dbReference type="ARBA" id="ARBA00022763"/>
    </source>
</evidence>
<sequence length="572" mass="62270">MVHSWQIPGGMKGSTNLVRVGARMAGLDLLQSCPAQIAAKAHPEVSPRVRGPFKGQPLETFALGPLMDVLNRVEFEGDSIQQALETVAQHRRPPSHPGLGTFTEHAVRGYLANPSNPLSCDEPMYPVRGFWVCRGKKDGVVRETWAWGRRYRSQDGAVRELRVFRFGTAGSRTRPPAELATAAYTTAFGSPAAWPDPWREPFDPVPPSGPAVRRVRIVEFGCLDSSRAVLFDGTVEEAAAMYAAGAQDVLRQRALGGAPNPGSDCADCKIITACDALPRVPGLLGIADSSKVRRTLSAATAKAYASCPAQEHLSRTLHLPRPLDSEYSPKAIRGQAVHAVLEANHARMPRVPCQIGDFPDGSQDWSVGRWQVRGDQALVAARMLAHHVAVCPFRHANQVIDSRVEPVIVAHDTAADVLVVAKPDLIYRDSEGWVWRETKTTQWYGPKTMTLLEEHPQLAFAVLLLRAGVLGPGSAGARIEVEVLRPDGADPSCLDPADPETAAEAQRIVTGLAEPWHADMRSIARPGESCRTCPVSQWCPDYVPPRTNSDHIFDADGVDEELLDDPQNDDAW</sequence>
<organism evidence="5 6">
    <name type="scientific">Catenulispora yoronensis</name>
    <dbReference type="NCBI Taxonomy" id="450799"/>
    <lineage>
        <taxon>Bacteria</taxon>
        <taxon>Bacillati</taxon>
        <taxon>Actinomycetota</taxon>
        <taxon>Actinomycetes</taxon>
        <taxon>Catenulisporales</taxon>
        <taxon>Catenulisporaceae</taxon>
        <taxon>Catenulispora</taxon>
    </lineage>
</organism>
<accession>A0ABP5FSG3</accession>
<keyword evidence="2" id="KW-0547">Nucleotide-binding</keyword>
<proteinExistence type="predicted"/>
<dbReference type="EMBL" id="BAAAQN010000017">
    <property type="protein sequence ID" value="GAA2031145.1"/>
    <property type="molecule type" value="Genomic_DNA"/>
</dbReference>
<evidence type="ECO:0000256" key="2">
    <source>
        <dbReference type="ARBA" id="ARBA00022806"/>
    </source>
</evidence>
<dbReference type="Proteomes" id="UP001500751">
    <property type="component" value="Unassembled WGS sequence"/>
</dbReference>
<keyword evidence="6" id="KW-1185">Reference proteome</keyword>